<name>A0A0A0C2Y2_9CELL</name>
<feature type="domain" description="Rhodanese" evidence="1">
    <location>
        <begin position="57"/>
        <end position="147"/>
    </location>
</feature>
<dbReference type="InterPro" id="IPR001307">
    <property type="entry name" value="Thiosulphate_STrfase_CS"/>
</dbReference>
<dbReference type="EMBL" id="AXCZ01000028">
    <property type="protein sequence ID" value="KGM13699.1"/>
    <property type="molecule type" value="Genomic_DNA"/>
</dbReference>
<dbReference type="Proteomes" id="UP000054314">
    <property type="component" value="Unassembled WGS sequence"/>
</dbReference>
<evidence type="ECO:0000313" key="2">
    <source>
        <dbReference type="EMBL" id="KGM13699.1"/>
    </source>
</evidence>
<organism evidence="2 3">
    <name type="scientific">Cellulomonas bogoriensis 69B4 = DSM 16987</name>
    <dbReference type="NCBI Taxonomy" id="1386082"/>
    <lineage>
        <taxon>Bacteria</taxon>
        <taxon>Bacillati</taxon>
        <taxon>Actinomycetota</taxon>
        <taxon>Actinomycetes</taxon>
        <taxon>Micrococcales</taxon>
        <taxon>Cellulomonadaceae</taxon>
        <taxon>Cellulomonas</taxon>
    </lineage>
</organism>
<keyword evidence="3" id="KW-1185">Reference proteome</keyword>
<dbReference type="GO" id="GO:0004792">
    <property type="term" value="F:thiosulfate-cyanide sulfurtransferase activity"/>
    <property type="evidence" value="ECO:0007669"/>
    <property type="project" value="InterPro"/>
</dbReference>
<dbReference type="InterPro" id="IPR001763">
    <property type="entry name" value="Rhodanese-like_dom"/>
</dbReference>
<sequence>MTRPPSRRRSGPGPVLALLTALTVVTTACTSTGGEAAPPVLVTSHTVGVEEFKDVISRPGTVVLDVRTPEEFDAAHLPGAVNVDVHDPTFVDQVTGLDPAGTYAVYCRSGNRSQQALDLMARAGLTDAVHLADGILAWESAGEPTTTDG</sequence>
<dbReference type="RefSeq" id="WP_052104981.1">
    <property type="nucleotide sequence ID" value="NZ_AXCZ01000028.1"/>
</dbReference>
<dbReference type="SMART" id="SM00450">
    <property type="entry name" value="RHOD"/>
    <property type="match status" value="1"/>
</dbReference>
<evidence type="ECO:0000259" key="1">
    <source>
        <dbReference type="PROSITE" id="PS50206"/>
    </source>
</evidence>
<dbReference type="PANTHER" id="PTHR45431:SF3">
    <property type="entry name" value="RHODANESE-LIKE DOMAIN-CONTAINING PROTEIN 15, CHLOROPLASTIC"/>
    <property type="match status" value="1"/>
</dbReference>
<dbReference type="Pfam" id="PF00581">
    <property type="entry name" value="Rhodanese"/>
    <property type="match status" value="1"/>
</dbReference>
<keyword evidence="2" id="KW-0808">Transferase</keyword>
<comment type="caution">
    <text evidence="2">The sequence shown here is derived from an EMBL/GenBank/DDBJ whole genome shotgun (WGS) entry which is preliminary data.</text>
</comment>
<dbReference type="InterPro" id="IPR052367">
    <property type="entry name" value="Thiosulfate_ST/Rhodanese-like"/>
</dbReference>
<dbReference type="PROSITE" id="PS50206">
    <property type="entry name" value="RHODANESE_3"/>
    <property type="match status" value="1"/>
</dbReference>
<dbReference type="InterPro" id="IPR036873">
    <property type="entry name" value="Rhodanese-like_dom_sf"/>
</dbReference>
<dbReference type="CDD" id="cd00158">
    <property type="entry name" value="RHOD"/>
    <property type="match status" value="1"/>
</dbReference>
<dbReference type="PROSITE" id="PS51257">
    <property type="entry name" value="PROKAR_LIPOPROTEIN"/>
    <property type="match status" value="1"/>
</dbReference>
<accession>A0A0A0C2Y2</accession>
<reference evidence="2 3" key="1">
    <citation type="submission" date="2013-08" db="EMBL/GenBank/DDBJ databases">
        <title>Genome sequencing of Cellulomonas bogoriensis 69B4.</title>
        <authorList>
            <person name="Chen F."/>
            <person name="Li Y."/>
            <person name="Wang G."/>
        </authorList>
    </citation>
    <scope>NUCLEOTIDE SEQUENCE [LARGE SCALE GENOMIC DNA]</scope>
    <source>
        <strain evidence="2 3">69B4</strain>
    </source>
</reference>
<protein>
    <submittedName>
        <fullName evidence="2">Sulfurtransferase</fullName>
    </submittedName>
</protein>
<dbReference type="PANTHER" id="PTHR45431">
    <property type="entry name" value="RHODANESE-LIKE DOMAIN-CONTAINING PROTEIN 15, CHLOROPLASTIC"/>
    <property type="match status" value="1"/>
</dbReference>
<dbReference type="SUPFAM" id="SSF52821">
    <property type="entry name" value="Rhodanese/Cell cycle control phosphatase"/>
    <property type="match status" value="1"/>
</dbReference>
<evidence type="ECO:0000313" key="3">
    <source>
        <dbReference type="Proteomes" id="UP000054314"/>
    </source>
</evidence>
<dbReference type="OrthoDB" id="9800872at2"/>
<dbReference type="Gene3D" id="3.40.250.10">
    <property type="entry name" value="Rhodanese-like domain"/>
    <property type="match status" value="1"/>
</dbReference>
<proteinExistence type="predicted"/>
<dbReference type="PROSITE" id="PS00380">
    <property type="entry name" value="RHODANESE_1"/>
    <property type="match status" value="1"/>
</dbReference>
<dbReference type="AlphaFoldDB" id="A0A0A0C2Y2"/>
<gene>
    <name evidence="2" type="ORF">N869_11185</name>
</gene>